<evidence type="ECO:0000256" key="1">
    <source>
        <dbReference type="SAM" id="Phobius"/>
    </source>
</evidence>
<dbReference type="RefSeq" id="WP_118020812.1">
    <property type="nucleotide sequence ID" value="NZ_JAINVB010000001.1"/>
</dbReference>
<feature type="transmembrane region" description="Helical" evidence="1">
    <location>
        <begin position="12"/>
        <end position="34"/>
    </location>
</feature>
<organism evidence="2 3">
    <name type="scientific">Clostridium symbiosum</name>
    <name type="common">Bacteroides symbiosus</name>
    <dbReference type="NCBI Taxonomy" id="1512"/>
    <lineage>
        <taxon>Bacteria</taxon>
        <taxon>Bacillati</taxon>
        <taxon>Bacillota</taxon>
        <taxon>Clostridia</taxon>
        <taxon>Lachnospirales</taxon>
        <taxon>Lachnospiraceae</taxon>
        <taxon>Otoolea</taxon>
    </lineage>
</organism>
<sequence>MSWIGIISFGFFLFLLAVLFLGFLTVVLIGLSILKNGSIFFGQTFIVSGILMMTIVSYLVLAKYSKGAYSVLSCFESYFYTGVTYEPALEIRQDKDGVYLAYHKDGNLYTGFRRSFFDKLRLNPVKAKANGFEYYYEGQLLGHTQTPDEPLAVSYSSPSSLLEADDIQNAGIAIPIHQDYEKVLREETQTWGDYVVLDTVYTAFNQNYKIRYAVCVCNGKIIKKEISFHKNGIIASITPYYPDQFDQWNTGKGNYLTFDSLGYLIKREPWHADGTIDYQNSQKEDWSLENFVFTDSYADGLFENECWDMDLRKKLLSPDRPDFLKHSEKWQDENRNFDNFYLMFGGTTDYKTPVGIGLYYNRDWYPLSREQGEIFASALAAGKLISTADEAVIDYPKKKFMFVLLLDGQEVCRFLLKNDKLYMDNGLYAVSLIPKDGENEEQQFCMEQERKRLHRMLEEITGESSEAYYIEGCEPTK</sequence>
<evidence type="ECO:0000313" key="3">
    <source>
        <dbReference type="Proteomes" id="UP001203136"/>
    </source>
</evidence>
<keyword evidence="1" id="KW-0812">Transmembrane</keyword>
<dbReference type="EMBL" id="JAINVB010000001">
    <property type="protein sequence ID" value="MCK0084803.1"/>
    <property type="molecule type" value="Genomic_DNA"/>
</dbReference>
<feature type="transmembrane region" description="Helical" evidence="1">
    <location>
        <begin position="40"/>
        <end position="61"/>
    </location>
</feature>
<dbReference type="Proteomes" id="UP001203136">
    <property type="component" value="Unassembled WGS sequence"/>
</dbReference>
<gene>
    <name evidence="2" type="ORF">K5I21_02700</name>
</gene>
<accession>A0AAW5EYS7</accession>
<evidence type="ECO:0000313" key="2">
    <source>
        <dbReference type="EMBL" id="MCK0084803.1"/>
    </source>
</evidence>
<reference evidence="2" key="1">
    <citation type="journal article" date="2022" name="Cell Host Microbe">
        <title>Colonization of the live biotherapeutic product VE303 and modulation of the microbiota and metabolites in healthy volunteers.</title>
        <authorList>
            <person name="Dsouza M."/>
            <person name="Menon R."/>
            <person name="Crossette E."/>
            <person name="Bhattarai S.K."/>
            <person name="Schneider J."/>
            <person name="Kim Y.G."/>
            <person name="Reddy S."/>
            <person name="Caballero S."/>
            <person name="Felix C."/>
            <person name="Cornacchione L."/>
            <person name="Hendrickson J."/>
            <person name="Watson A.R."/>
            <person name="Minot S.S."/>
            <person name="Greenfield N."/>
            <person name="Schopf L."/>
            <person name="Szabady R."/>
            <person name="Patarroyo J."/>
            <person name="Smith W."/>
            <person name="Harrison P."/>
            <person name="Kuijper E.J."/>
            <person name="Kelly C.P."/>
            <person name="Olle B."/>
            <person name="Bobilev D."/>
            <person name="Silber J.L."/>
            <person name="Bucci V."/>
            <person name="Roberts B."/>
            <person name="Faith J."/>
            <person name="Norman J.M."/>
        </authorList>
    </citation>
    <scope>NUCLEOTIDE SEQUENCE</scope>
    <source>
        <strain evidence="2">VE303-04</strain>
    </source>
</reference>
<protein>
    <recommendedName>
        <fullName evidence="4">DKNYY family protein</fullName>
    </recommendedName>
</protein>
<keyword evidence="1" id="KW-1133">Transmembrane helix</keyword>
<dbReference type="AlphaFoldDB" id="A0AAW5EYS7"/>
<comment type="caution">
    <text evidence="2">The sequence shown here is derived from an EMBL/GenBank/DDBJ whole genome shotgun (WGS) entry which is preliminary data.</text>
</comment>
<proteinExistence type="predicted"/>
<keyword evidence="1" id="KW-0472">Membrane</keyword>
<name>A0AAW5EYS7_CLOSY</name>
<evidence type="ECO:0008006" key="4">
    <source>
        <dbReference type="Google" id="ProtNLM"/>
    </source>
</evidence>